<dbReference type="OrthoDB" id="9985637at2759"/>
<dbReference type="STRING" id="34508.A0A4U5LUP1"/>
<dbReference type="EMBL" id="AZBU02000012">
    <property type="protein sequence ID" value="TKR59836.1"/>
    <property type="molecule type" value="Genomic_DNA"/>
</dbReference>
<reference evidence="3 4" key="1">
    <citation type="journal article" date="2015" name="Genome Biol.">
        <title>Comparative genomics of Steinernema reveals deeply conserved gene regulatory networks.</title>
        <authorList>
            <person name="Dillman A.R."/>
            <person name="Macchietto M."/>
            <person name="Porter C.F."/>
            <person name="Rogers A."/>
            <person name="Williams B."/>
            <person name="Antoshechkin I."/>
            <person name="Lee M.M."/>
            <person name="Goodwin Z."/>
            <person name="Lu X."/>
            <person name="Lewis E.E."/>
            <person name="Goodrich-Blair H."/>
            <person name="Stock S.P."/>
            <person name="Adams B.J."/>
            <person name="Sternberg P.W."/>
            <person name="Mortazavi A."/>
        </authorList>
    </citation>
    <scope>NUCLEOTIDE SEQUENCE [LARGE SCALE GENOMIC DNA]</scope>
    <source>
        <strain evidence="3 4">ALL</strain>
    </source>
</reference>
<dbReference type="SMART" id="SM00960">
    <property type="entry name" value="Robl_LC7"/>
    <property type="match status" value="1"/>
</dbReference>
<organism evidence="3 4">
    <name type="scientific">Steinernema carpocapsae</name>
    <name type="common">Entomopathogenic nematode</name>
    <dbReference type="NCBI Taxonomy" id="34508"/>
    <lineage>
        <taxon>Eukaryota</taxon>
        <taxon>Metazoa</taxon>
        <taxon>Ecdysozoa</taxon>
        <taxon>Nematoda</taxon>
        <taxon>Chromadorea</taxon>
        <taxon>Rhabditida</taxon>
        <taxon>Tylenchina</taxon>
        <taxon>Panagrolaimomorpha</taxon>
        <taxon>Strongyloidoidea</taxon>
        <taxon>Steinernematidae</taxon>
        <taxon>Steinernema</taxon>
    </lineage>
</organism>
<gene>
    <name evidence="3" type="ORF">L596_029452</name>
</gene>
<dbReference type="AlphaFoldDB" id="A0A4U5LUP1"/>
<accession>A0A4U5LUP1</accession>
<evidence type="ECO:0000313" key="3">
    <source>
        <dbReference type="EMBL" id="TKR59836.1"/>
    </source>
</evidence>
<evidence type="ECO:0000256" key="1">
    <source>
        <dbReference type="ARBA" id="ARBA00007191"/>
    </source>
</evidence>
<dbReference type="SUPFAM" id="SSF103196">
    <property type="entry name" value="Roadblock/LC7 domain"/>
    <property type="match status" value="1"/>
</dbReference>
<sequence>MFTLFCVLHIHIFNLRPQNPFLARKPKTMSDGAVNVDETIKRLQAQKDVVGVLIMDSKGRVIRSTLDEAMTTQTATLMHQLCDKSMSVVKEMDPTNDLTFLRLRTKKHEIMVAPDRDFLMAVMTQLNPSK</sequence>
<dbReference type="InterPro" id="IPR004942">
    <property type="entry name" value="Roadblock/LAMTOR2_dom"/>
</dbReference>
<reference evidence="3 4" key="2">
    <citation type="journal article" date="2019" name="G3 (Bethesda)">
        <title>Hybrid Assembly of the Genome of the Entomopathogenic Nematode Steinernema carpocapsae Identifies the X-Chromosome.</title>
        <authorList>
            <person name="Serra L."/>
            <person name="Macchietto M."/>
            <person name="Macias-Munoz A."/>
            <person name="McGill C.J."/>
            <person name="Rodriguez I.M."/>
            <person name="Rodriguez B."/>
            <person name="Murad R."/>
            <person name="Mortazavi A."/>
        </authorList>
    </citation>
    <scope>NUCLEOTIDE SEQUENCE [LARGE SCALE GENOMIC DNA]</scope>
    <source>
        <strain evidence="3 4">ALL</strain>
    </source>
</reference>
<comment type="caution">
    <text evidence="3">The sequence shown here is derived from an EMBL/GenBank/DDBJ whole genome shotgun (WGS) entry which is preliminary data.</text>
</comment>
<dbReference type="FunFam" id="3.30.450.30:FF:000009">
    <property type="entry name" value="Dynein light chain roadblock"/>
    <property type="match status" value="1"/>
</dbReference>
<dbReference type="Gene3D" id="3.30.450.30">
    <property type="entry name" value="Dynein light chain 2a, cytoplasmic"/>
    <property type="match status" value="1"/>
</dbReference>
<comment type="similarity">
    <text evidence="1">Belongs to the GAMAD family.</text>
</comment>
<keyword evidence="4" id="KW-1185">Reference proteome</keyword>
<dbReference type="Proteomes" id="UP000298663">
    <property type="component" value="Unassembled WGS sequence"/>
</dbReference>
<name>A0A4U5LUP1_STECR</name>
<evidence type="ECO:0000259" key="2">
    <source>
        <dbReference type="SMART" id="SM00960"/>
    </source>
</evidence>
<proteinExistence type="inferred from homology"/>
<evidence type="ECO:0000313" key="4">
    <source>
        <dbReference type="Proteomes" id="UP000298663"/>
    </source>
</evidence>
<dbReference type="Pfam" id="PF03259">
    <property type="entry name" value="Robl_LC7"/>
    <property type="match status" value="1"/>
</dbReference>
<feature type="domain" description="Roadblock/LAMTOR2" evidence="2">
    <location>
        <begin position="36"/>
        <end position="124"/>
    </location>
</feature>
<protein>
    <recommendedName>
        <fullName evidence="2">Roadblock/LAMTOR2 domain-containing protein</fullName>
    </recommendedName>
</protein>
<dbReference type="PANTHER" id="PTHR10779">
    <property type="entry name" value="DYNEIN LIGHT CHAIN ROADBLOCK"/>
    <property type="match status" value="1"/>
</dbReference>